<keyword evidence="3" id="KW-0808">Transferase</keyword>
<accession>A0A1I1IEH9</accession>
<dbReference type="InterPro" id="IPR006206">
    <property type="entry name" value="Mevalonate/galactokinase"/>
</dbReference>
<dbReference type="PRINTS" id="PR00473">
    <property type="entry name" value="GALCTOKINASE"/>
</dbReference>
<evidence type="ECO:0000256" key="11">
    <source>
        <dbReference type="NCBIfam" id="TIGR00131"/>
    </source>
</evidence>
<keyword evidence="9" id="KW-0299">Galactose metabolism</keyword>
<dbReference type="EMBL" id="FOLB01000005">
    <property type="protein sequence ID" value="SFC34545.1"/>
    <property type="molecule type" value="Genomic_DNA"/>
</dbReference>
<dbReference type="GO" id="GO:0005524">
    <property type="term" value="F:ATP binding"/>
    <property type="evidence" value="ECO:0007669"/>
    <property type="project" value="UniProtKB-UniRule"/>
</dbReference>
<dbReference type="InterPro" id="IPR036554">
    <property type="entry name" value="GHMP_kinase_C_sf"/>
</dbReference>
<dbReference type="InterPro" id="IPR000705">
    <property type="entry name" value="Galactokinase"/>
</dbReference>
<dbReference type="InterPro" id="IPR006203">
    <property type="entry name" value="GHMP_knse_ATP-bd_CS"/>
</dbReference>
<dbReference type="GO" id="GO:0046872">
    <property type="term" value="F:metal ion binding"/>
    <property type="evidence" value="ECO:0007669"/>
    <property type="project" value="UniProtKB-KW"/>
</dbReference>
<keyword evidence="6 15" id="KW-0418">Kinase</keyword>
<dbReference type="AlphaFoldDB" id="A0A1I1IEH9"/>
<dbReference type="FunFam" id="3.30.70.890:FF:000001">
    <property type="entry name" value="Galactokinase"/>
    <property type="match status" value="1"/>
</dbReference>
<dbReference type="InterPro" id="IPR014721">
    <property type="entry name" value="Ribsml_uS5_D2-typ_fold_subgr"/>
</dbReference>
<evidence type="ECO:0000256" key="10">
    <source>
        <dbReference type="ARBA" id="ARBA00023277"/>
    </source>
</evidence>
<dbReference type="Pfam" id="PF10509">
    <property type="entry name" value="GalKase_gal_bdg"/>
    <property type="match status" value="1"/>
</dbReference>
<dbReference type="InterPro" id="IPR019539">
    <property type="entry name" value="GalKase_N"/>
</dbReference>
<evidence type="ECO:0000259" key="13">
    <source>
        <dbReference type="Pfam" id="PF08544"/>
    </source>
</evidence>
<dbReference type="Gene3D" id="3.30.70.890">
    <property type="entry name" value="GHMP kinase, C-terminal domain"/>
    <property type="match status" value="1"/>
</dbReference>
<dbReference type="SUPFAM" id="SSF54211">
    <property type="entry name" value="Ribosomal protein S5 domain 2-like"/>
    <property type="match status" value="1"/>
</dbReference>
<feature type="domain" description="GHMP kinase C-terminal" evidence="13">
    <location>
        <begin position="291"/>
        <end position="369"/>
    </location>
</feature>
<dbReference type="InterPro" id="IPR020568">
    <property type="entry name" value="Ribosomal_Su5_D2-typ_SF"/>
</dbReference>
<organism evidence="15 16">
    <name type="scientific">Nocardioides terrae</name>
    <dbReference type="NCBI Taxonomy" id="574651"/>
    <lineage>
        <taxon>Bacteria</taxon>
        <taxon>Bacillati</taxon>
        <taxon>Actinomycetota</taxon>
        <taxon>Actinomycetes</taxon>
        <taxon>Propionibacteriales</taxon>
        <taxon>Nocardioidaceae</taxon>
        <taxon>Nocardioides</taxon>
    </lineage>
</organism>
<feature type="domain" description="GHMP kinase N-terminal" evidence="12">
    <location>
        <begin position="104"/>
        <end position="189"/>
    </location>
</feature>
<dbReference type="NCBIfam" id="TIGR00131">
    <property type="entry name" value="gal_kin"/>
    <property type="match status" value="1"/>
</dbReference>
<dbReference type="Proteomes" id="UP000198832">
    <property type="component" value="Unassembled WGS sequence"/>
</dbReference>
<evidence type="ECO:0000256" key="1">
    <source>
        <dbReference type="ARBA" id="ARBA00006566"/>
    </source>
</evidence>
<dbReference type="SUPFAM" id="SSF55060">
    <property type="entry name" value="GHMP Kinase, C-terminal domain"/>
    <property type="match status" value="1"/>
</dbReference>
<protein>
    <recommendedName>
        <fullName evidence="11">Galactokinase</fullName>
        <ecNumber evidence="11">2.7.1.6</ecNumber>
    </recommendedName>
</protein>
<evidence type="ECO:0000256" key="8">
    <source>
        <dbReference type="ARBA" id="ARBA00022842"/>
    </source>
</evidence>
<reference evidence="15 16" key="1">
    <citation type="submission" date="2016-10" db="EMBL/GenBank/DDBJ databases">
        <authorList>
            <person name="de Groot N.N."/>
        </authorList>
    </citation>
    <scope>NUCLEOTIDE SEQUENCE [LARGE SCALE GENOMIC DNA]</scope>
    <source>
        <strain evidence="15 16">CGMCC 1.7056</strain>
    </source>
</reference>
<evidence type="ECO:0000313" key="16">
    <source>
        <dbReference type="Proteomes" id="UP000198832"/>
    </source>
</evidence>
<proteinExistence type="inferred from homology"/>
<dbReference type="PROSITE" id="PS00106">
    <property type="entry name" value="GALACTOKINASE"/>
    <property type="match status" value="1"/>
</dbReference>
<evidence type="ECO:0000256" key="2">
    <source>
        <dbReference type="ARBA" id="ARBA00022490"/>
    </source>
</evidence>
<comment type="similarity">
    <text evidence="1">Belongs to the GHMP kinase family. GalK subfamily.</text>
</comment>
<dbReference type="Pfam" id="PF00288">
    <property type="entry name" value="GHMP_kinases_N"/>
    <property type="match status" value="1"/>
</dbReference>
<dbReference type="GO" id="GO:0006012">
    <property type="term" value="P:galactose metabolic process"/>
    <property type="evidence" value="ECO:0007669"/>
    <property type="project" value="UniProtKB-UniRule"/>
</dbReference>
<gene>
    <name evidence="15" type="ORF">SAMN04487968_105257</name>
</gene>
<dbReference type="Gene3D" id="3.30.230.10">
    <property type="match status" value="1"/>
</dbReference>
<keyword evidence="5" id="KW-0547">Nucleotide-binding</keyword>
<name>A0A1I1IEH9_9ACTN</name>
<keyword evidence="7" id="KW-0067">ATP-binding</keyword>
<dbReference type="OrthoDB" id="250531at2"/>
<dbReference type="GO" id="GO:0004335">
    <property type="term" value="F:galactokinase activity"/>
    <property type="evidence" value="ECO:0007669"/>
    <property type="project" value="UniProtKB-UniRule"/>
</dbReference>
<dbReference type="InterPro" id="IPR006204">
    <property type="entry name" value="GHMP_kinase_N_dom"/>
</dbReference>
<evidence type="ECO:0000256" key="6">
    <source>
        <dbReference type="ARBA" id="ARBA00022777"/>
    </source>
</evidence>
<evidence type="ECO:0000256" key="9">
    <source>
        <dbReference type="ARBA" id="ARBA00023144"/>
    </source>
</evidence>
<dbReference type="Pfam" id="PF08544">
    <property type="entry name" value="GHMP_kinases_C"/>
    <property type="match status" value="1"/>
</dbReference>
<evidence type="ECO:0000256" key="3">
    <source>
        <dbReference type="ARBA" id="ARBA00022679"/>
    </source>
</evidence>
<sequence length="398" mass="41678">MTLPTSHASAEHAVDGFRQTFGREPDGVWSAPGRVNLIGEHTDYNDGFVLPVAIEQRTWVAVGRRADRVARVASAAADDVVERPVDAISPTSVSGWSAYPLGTAWAVEEVAAEDSVDVCGFDAYFASDVPLGAGLSSSAALECSLARALSDLWRLDLDGEELLRATHLAENVIVGAPTGILDQSASLFSREGHALFIDCRSTSMEPIPFDPAGAGLSLLVIDTRVTHAHADGGYAARRASCEQAASALGVAALRDATPAALEAARDRLDEVVHRRARHIVAENQRVLDTVALLRTEGPRAIGRLLLESHASMRDDFEISVPELDTAVEVAVGSGALGARMTGGGFGGSAIALVEDGLVADVVAAVTDAFAARGYAPPVTFTVRPSQGARRDEGVPAAR</sequence>
<keyword evidence="4" id="KW-0479">Metal-binding</keyword>
<dbReference type="PANTHER" id="PTHR10457">
    <property type="entry name" value="MEVALONATE KINASE/GALACTOKINASE"/>
    <property type="match status" value="1"/>
</dbReference>
<evidence type="ECO:0000313" key="15">
    <source>
        <dbReference type="EMBL" id="SFC34545.1"/>
    </source>
</evidence>
<feature type="domain" description="Galactokinase N-terminal" evidence="14">
    <location>
        <begin position="17"/>
        <end position="64"/>
    </location>
</feature>
<dbReference type="InterPro" id="IPR019741">
    <property type="entry name" value="Galactokinase_CS"/>
</dbReference>
<dbReference type="FunFam" id="3.30.230.10:FF:000017">
    <property type="entry name" value="Galactokinase"/>
    <property type="match status" value="1"/>
</dbReference>
<dbReference type="RefSeq" id="WP_091122774.1">
    <property type="nucleotide sequence ID" value="NZ_FOLB01000005.1"/>
</dbReference>
<dbReference type="STRING" id="574651.SAMN04487968_105257"/>
<dbReference type="GO" id="GO:0005829">
    <property type="term" value="C:cytosol"/>
    <property type="evidence" value="ECO:0007669"/>
    <property type="project" value="TreeGrafter"/>
</dbReference>
<keyword evidence="16" id="KW-1185">Reference proteome</keyword>
<keyword evidence="2" id="KW-0963">Cytoplasm</keyword>
<dbReference type="InterPro" id="IPR013750">
    <property type="entry name" value="GHMP_kinase_C_dom"/>
</dbReference>
<evidence type="ECO:0000256" key="5">
    <source>
        <dbReference type="ARBA" id="ARBA00022741"/>
    </source>
</evidence>
<evidence type="ECO:0000256" key="7">
    <source>
        <dbReference type="ARBA" id="ARBA00022840"/>
    </source>
</evidence>
<dbReference type="EC" id="2.7.1.6" evidence="11"/>
<evidence type="ECO:0000259" key="12">
    <source>
        <dbReference type="Pfam" id="PF00288"/>
    </source>
</evidence>
<evidence type="ECO:0000259" key="14">
    <source>
        <dbReference type="Pfam" id="PF10509"/>
    </source>
</evidence>
<dbReference type="PRINTS" id="PR00959">
    <property type="entry name" value="MEVGALKINASE"/>
</dbReference>
<dbReference type="PIRSF" id="PIRSF000530">
    <property type="entry name" value="Galactokinase"/>
    <property type="match status" value="1"/>
</dbReference>
<dbReference type="PANTHER" id="PTHR10457:SF7">
    <property type="entry name" value="GALACTOKINASE-RELATED"/>
    <property type="match status" value="1"/>
</dbReference>
<dbReference type="PROSITE" id="PS00627">
    <property type="entry name" value="GHMP_KINASES_ATP"/>
    <property type="match status" value="1"/>
</dbReference>
<keyword evidence="8" id="KW-0460">Magnesium</keyword>
<keyword evidence="10" id="KW-0119">Carbohydrate metabolism</keyword>
<evidence type="ECO:0000256" key="4">
    <source>
        <dbReference type="ARBA" id="ARBA00022723"/>
    </source>
</evidence>